<gene>
    <name evidence="2" type="ORF">BHK69_10550</name>
</gene>
<keyword evidence="1" id="KW-0472">Membrane</keyword>
<feature type="transmembrane region" description="Helical" evidence="1">
    <location>
        <begin position="54"/>
        <end position="72"/>
    </location>
</feature>
<dbReference type="KEGG" id="bvv:BHK69_10550"/>
<protein>
    <submittedName>
        <fullName evidence="2">Uncharacterized protein</fullName>
    </submittedName>
</protein>
<dbReference type="EMBL" id="CP017147">
    <property type="protein sequence ID" value="AOO80840.1"/>
    <property type="molecule type" value="Genomic_DNA"/>
</dbReference>
<dbReference type="STRING" id="1526658.BHK69_10550"/>
<accession>A0A1D7U0E5</accession>
<sequence>MRDLLDCFVAALLAMTAAVGLIDVPRLTISRDKSGLSLPSLIAAEPWGKIVKSFIAAVIFAVVAAFGASLVLNDFFQKPVETAYSTGSVRL</sequence>
<keyword evidence="1" id="KW-0812">Transmembrane</keyword>
<dbReference type="Proteomes" id="UP000094969">
    <property type="component" value="Chromosome"/>
</dbReference>
<name>A0A1D7U0E5_9HYPH</name>
<evidence type="ECO:0000313" key="3">
    <source>
        <dbReference type="Proteomes" id="UP000094969"/>
    </source>
</evidence>
<dbReference type="AlphaFoldDB" id="A0A1D7U0E5"/>
<keyword evidence="1" id="KW-1133">Transmembrane helix</keyword>
<evidence type="ECO:0000313" key="2">
    <source>
        <dbReference type="EMBL" id="AOO80840.1"/>
    </source>
</evidence>
<evidence type="ECO:0000256" key="1">
    <source>
        <dbReference type="SAM" id="Phobius"/>
    </source>
</evidence>
<organism evidence="2 3">
    <name type="scientific">Bosea vaviloviae</name>
    <dbReference type="NCBI Taxonomy" id="1526658"/>
    <lineage>
        <taxon>Bacteria</taxon>
        <taxon>Pseudomonadati</taxon>
        <taxon>Pseudomonadota</taxon>
        <taxon>Alphaproteobacteria</taxon>
        <taxon>Hyphomicrobiales</taxon>
        <taxon>Boseaceae</taxon>
        <taxon>Bosea</taxon>
    </lineage>
</organism>
<proteinExistence type="predicted"/>
<keyword evidence="3" id="KW-1185">Reference proteome</keyword>
<reference evidence="2 3" key="1">
    <citation type="journal article" date="2015" name="Antonie Van Leeuwenhoek">
        <title>Bosea vaviloviae sp. nov., a new species of slow-growing rhizobia isolated from nodules of the relict species Vavilovia formosa (Stev.) Fed.</title>
        <authorList>
            <person name="Safronova V.I."/>
            <person name="Kuznetsova I.G."/>
            <person name="Sazanova A.L."/>
            <person name="Kimeklis A.K."/>
            <person name="Belimov A.A."/>
            <person name="Andronov E.E."/>
            <person name="Pinaev A.G."/>
            <person name="Chizhevskaya E.P."/>
            <person name="Pukhaev A.R."/>
            <person name="Popov K.P."/>
            <person name="Willems A."/>
            <person name="Tikhonovich I.A."/>
        </authorList>
    </citation>
    <scope>NUCLEOTIDE SEQUENCE [LARGE SCALE GENOMIC DNA]</scope>
    <source>
        <strain evidence="2 3">Vaf18</strain>
    </source>
</reference>